<dbReference type="InterPro" id="IPR013341">
    <property type="entry name" value="Mandelate_racemase_N_dom"/>
</dbReference>
<evidence type="ECO:0000313" key="3">
    <source>
        <dbReference type="EMBL" id="THV12397.1"/>
    </source>
</evidence>
<evidence type="ECO:0000256" key="1">
    <source>
        <dbReference type="ARBA" id="ARBA00023239"/>
    </source>
</evidence>
<dbReference type="InterPro" id="IPR029065">
    <property type="entry name" value="Enolase_C-like"/>
</dbReference>
<dbReference type="PANTHER" id="PTHR48080:SF2">
    <property type="entry name" value="D-GALACTONATE DEHYDRATASE"/>
    <property type="match status" value="1"/>
</dbReference>
<dbReference type="PANTHER" id="PTHR48080">
    <property type="entry name" value="D-GALACTONATE DEHYDRATASE-RELATED"/>
    <property type="match status" value="1"/>
</dbReference>
<dbReference type="RefSeq" id="WP_136559194.1">
    <property type="nucleotide sequence ID" value="NZ_STGT01000004.1"/>
</dbReference>
<evidence type="ECO:0000259" key="2">
    <source>
        <dbReference type="SMART" id="SM00922"/>
    </source>
</evidence>
<sequence length="402" mass="44103">MKITKLETVRIAERQNLIWILVHTDEGITGLGETFFGAATVEAYIHEYVAPRVIGRDPLQIDLLAADLVGYLGFRSSGAEVRGNSAFDIALWDIFGKATGQPIAQLLGGFSRRQIRTYNTCAGTEYIKKATGQTTANYDLSTSASRAYDDLNGFLLRADELAHSLLEDGITGMKIWPFDLAAEKSRGQYISMPDLKRALEPFEKIRSAVGDKMDIMVEFHSMWQLLPAMQIAKALTPYQTFWHEDPIKMDSLSSLTRYAAVSPAPISASETLGSRFAFRDLLETGSAGVVMLDISWCGGLSEARKIAAMAEAWHLPVAPHDCTGPVVLCASTHLSLNAPNALVQESVRAFYKTWYRDLVTALPEVKNGMITVPPGPGLGLELNPDLERVFTVSRRLSDAASL</sequence>
<dbReference type="SFLD" id="SFLDG00179">
    <property type="entry name" value="mandelate_racemase"/>
    <property type="match status" value="1"/>
</dbReference>
<protein>
    <submittedName>
        <fullName evidence="3">Mandelate racemase/muconate lactonizing enzyme family protein</fullName>
    </submittedName>
</protein>
<dbReference type="SMART" id="SM00922">
    <property type="entry name" value="MR_MLE"/>
    <property type="match status" value="1"/>
</dbReference>
<feature type="domain" description="Mandelate racemase/muconate lactonizing enzyme C-terminal" evidence="2">
    <location>
        <begin position="155"/>
        <end position="265"/>
    </location>
</feature>
<dbReference type="Pfam" id="PF13378">
    <property type="entry name" value="MR_MLE_C"/>
    <property type="match status" value="1"/>
</dbReference>
<name>A0ABY2QT52_9HYPH</name>
<proteinExistence type="predicted"/>
<accession>A0ABY2QT52</accession>
<dbReference type="SUPFAM" id="SSF51604">
    <property type="entry name" value="Enolase C-terminal domain-like"/>
    <property type="match status" value="1"/>
</dbReference>
<dbReference type="Proteomes" id="UP000309667">
    <property type="component" value="Unassembled WGS sequence"/>
</dbReference>
<dbReference type="InterPro" id="IPR034593">
    <property type="entry name" value="DgoD-like"/>
</dbReference>
<evidence type="ECO:0000313" key="4">
    <source>
        <dbReference type="Proteomes" id="UP000309667"/>
    </source>
</evidence>
<dbReference type="CDD" id="cd03316">
    <property type="entry name" value="MR_like"/>
    <property type="match status" value="1"/>
</dbReference>
<dbReference type="EMBL" id="STGT01000004">
    <property type="protein sequence ID" value="THV12397.1"/>
    <property type="molecule type" value="Genomic_DNA"/>
</dbReference>
<dbReference type="InterPro" id="IPR013342">
    <property type="entry name" value="Mandelate_racemase_C"/>
</dbReference>
<dbReference type="SUPFAM" id="SSF54826">
    <property type="entry name" value="Enolase N-terminal domain-like"/>
    <property type="match status" value="1"/>
</dbReference>
<gene>
    <name evidence="3" type="ORF">E9677_16585</name>
</gene>
<dbReference type="InterPro" id="IPR029017">
    <property type="entry name" value="Enolase-like_N"/>
</dbReference>
<dbReference type="Gene3D" id="3.30.390.10">
    <property type="entry name" value="Enolase-like, N-terminal domain"/>
    <property type="match status" value="1"/>
</dbReference>
<dbReference type="Pfam" id="PF02746">
    <property type="entry name" value="MR_MLE_N"/>
    <property type="match status" value="1"/>
</dbReference>
<keyword evidence="4" id="KW-1185">Reference proteome</keyword>
<dbReference type="Gene3D" id="3.20.20.120">
    <property type="entry name" value="Enolase-like C-terminal domain"/>
    <property type="match status" value="1"/>
</dbReference>
<comment type="caution">
    <text evidence="3">The sequence shown here is derived from an EMBL/GenBank/DDBJ whole genome shotgun (WGS) entry which is preliminary data.</text>
</comment>
<dbReference type="SFLD" id="SFLDS00001">
    <property type="entry name" value="Enolase"/>
    <property type="match status" value="1"/>
</dbReference>
<dbReference type="InterPro" id="IPR036849">
    <property type="entry name" value="Enolase-like_C_sf"/>
</dbReference>
<keyword evidence="1" id="KW-0456">Lyase</keyword>
<reference evidence="3 4" key="1">
    <citation type="submission" date="2019-04" db="EMBL/GenBank/DDBJ databases">
        <title>Genome sequence of strain 7209-2.</title>
        <authorList>
            <person name="Gao J."/>
            <person name="Sun J."/>
        </authorList>
    </citation>
    <scope>NUCLEOTIDE SEQUENCE [LARGE SCALE GENOMIC DNA]</scope>
    <source>
        <strain evidence="3 4">7209-2</strain>
    </source>
</reference>
<organism evidence="3 4">
    <name type="scientific">Rhizobium rhizophilum</name>
    <dbReference type="NCBI Taxonomy" id="1850373"/>
    <lineage>
        <taxon>Bacteria</taxon>
        <taxon>Pseudomonadati</taxon>
        <taxon>Pseudomonadota</taxon>
        <taxon>Alphaproteobacteria</taxon>
        <taxon>Hyphomicrobiales</taxon>
        <taxon>Rhizobiaceae</taxon>
        <taxon>Rhizobium/Agrobacterium group</taxon>
        <taxon>Rhizobium</taxon>
    </lineage>
</organism>